<dbReference type="STRING" id="106549.A0A540N3W2"/>
<reference evidence="3 4" key="1">
    <citation type="journal article" date="2019" name="G3 (Bethesda)">
        <title>Sequencing of a Wild Apple (Malus baccata) Genome Unravels the Differences Between Cultivated and Wild Apple Species Regarding Disease Resistance and Cold Tolerance.</title>
        <authorList>
            <person name="Chen X."/>
        </authorList>
    </citation>
    <scope>NUCLEOTIDE SEQUENCE [LARGE SCALE GENOMIC DNA]</scope>
    <source>
        <strain evidence="4">cv. Shandingzi</strain>
        <tissue evidence="3">Leaves</tissue>
    </source>
</reference>
<gene>
    <name evidence="3" type="ORF">C1H46_008631</name>
</gene>
<comment type="caution">
    <text evidence="3">The sequence shown here is derived from an EMBL/GenBank/DDBJ whole genome shotgun (WGS) entry which is preliminary data.</text>
</comment>
<feature type="region of interest" description="Disordered" evidence="1">
    <location>
        <begin position="1"/>
        <end position="89"/>
    </location>
</feature>
<dbReference type="GO" id="GO:0061733">
    <property type="term" value="F:protein-lysine-acetyltransferase activity"/>
    <property type="evidence" value="ECO:0007669"/>
    <property type="project" value="TreeGrafter"/>
</dbReference>
<protein>
    <recommendedName>
        <fullName evidence="2">N-acetyltransferase ESCO zinc-finger domain-containing protein</fullName>
    </recommendedName>
</protein>
<dbReference type="GO" id="GO:0007064">
    <property type="term" value="P:mitotic sister chromatid cohesion"/>
    <property type="evidence" value="ECO:0007669"/>
    <property type="project" value="TreeGrafter"/>
</dbReference>
<dbReference type="EMBL" id="VIEB01000116">
    <property type="protein sequence ID" value="TQE05725.1"/>
    <property type="molecule type" value="Genomic_DNA"/>
</dbReference>
<accession>A0A540N3W2</accession>
<dbReference type="GO" id="GO:0000785">
    <property type="term" value="C:chromatin"/>
    <property type="evidence" value="ECO:0007669"/>
    <property type="project" value="TreeGrafter"/>
</dbReference>
<dbReference type="InterPro" id="IPR028005">
    <property type="entry name" value="AcTrfase_ESCO_Znf_dom"/>
</dbReference>
<keyword evidence="4" id="KW-1185">Reference proteome</keyword>
<name>A0A540N3W2_MALBA</name>
<dbReference type="PANTHER" id="PTHR45884">
    <property type="entry name" value="N-ACETYLTRANSFERASE ECO"/>
    <property type="match status" value="1"/>
</dbReference>
<feature type="region of interest" description="Disordered" evidence="1">
    <location>
        <begin position="183"/>
        <end position="205"/>
    </location>
</feature>
<dbReference type="GO" id="GO:0005634">
    <property type="term" value="C:nucleus"/>
    <property type="evidence" value="ECO:0007669"/>
    <property type="project" value="TreeGrafter"/>
</dbReference>
<feature type="domain" description="N-acetyltransferase ESCO zinc-finger" evidence="2">
    <location>
        <begin position="103"/>
        <end position="138"/>
    </location>
</feature>
<dbReference type="Proteomes" id="UP000315295">
    <property type="component" value="Unassembled WGS sequence"/>
</dbReference>
<feature type="compositionally biased region" description="Polar residues" evidence="1">
    <location>
        <begin position="78"/>
        <end position="89"/>
    </location>
</feature>
<feature type="compositionally biased region" description="Polar residues" evidence="1">
    <location>
        <begin position="40"/>
        <end position="49"/>
    </location>
</feature>
<dbReference type="AlphaFoldDB" id="A0A540N3W2"/>
<evidence type="ECO:0000313" key="3">
    <source>
        <dbReference type="EMBL" id="TQE05725.1"/>
    </source>
</evidence>
<dbReference type="Pfam" id="PF13878">
    <property type="entry name" value="zf-C2H2_3"/>
    <property type="match status" value="1"/>
</dbReference>
<evidence type="ECO:0000259" key="2">
    <source>
        <dbReference type="Pfam" id="PF13878"/>
    </source>
</evidence>
<evidence type="ECO:0000256" key="1">
    <source>
        <dbReference type="SAM" id="MobiDB-lite"/>
    </source>
</evidence>
<organism evidence="3 4">
    <name type="scientific">Malus baccata</name>
    <name type="common">Siberian crab apple</name>
    <name type="synonym">Pyrus baccata</name>
    <dbReference type="NCBI Taxonomy" id="106549"/>
    <lineage>
        <taxon>Eukaryota</taxon>
        <taxon>Viridiplantae</taxon>
        <taxon>Streptophyta</taxon>
        <taxon>Embryophyta</taxon>
        <taxon>Tracheophyta</taxon>
        <taxon>Spermatophyta</taxon>
        <taxon>Magnoliopsida</taxon>
        <taxon>eudicotyledons</taxon>
        <taxon>Gunneridae</taxon>
        <taxon>Pentapetalae</taxon>
        <taxon>rosids</taxon>
        <taxon>fabids</taxon>
        <taxon>Rosales</taxon>
        <taxon>Rosaceae</taxon>
        <taxon>Amygdaloideae</taxon>
        <taxon>Maleae</taxon>
        <taxon>Malus</taxon>
    </lineage>
</organism>
<evidence type="ECO:0000313" key="4">
    <source>
        <dbReference type="Proteomes" id="UP000315295"/>
    </source>
</evidence>
<proteinExistence type="predicted"/>
<dbReference type="PANTHER" id="PTHR45884:SF2">
    <property type="entry name" value="N-ACETYLTRANSFERASE ECO"/>
    <property type="match status" value="1"/>
</dbReference>
<feature type="compositionally biased region" description="Low complexity" evidence="1">
    <location>
        <begin position="11"/>
        <end position="31"/>
    </location>
</feature>
<sequence>MQSKISAFFKPSSSSSSSSPNPVAAPPLLSNENDDELTVWENTQHQYCNTHKRRAPNPQSSGRDKNPVNQLPEKPFSDGNSRMPESTTLGRTVIKNKKRSYAQFYLDFGRSDFNLHTCSTCVVKYTAGDEDDEKAHRTLTGHFTRTIPMEFHSRCKFVGWCNKRVVHLPSVEGAVQVQFDLKGTPNTSAKKTPAGQRRGGSAAAVEKKTVAEVQELVPRERDEWDGRRDETFPCCAVGTFYKRM</sequence>